<dbReference type="GO" id="GO:0032259">
    <property type="term" value="P:methylation"/>
    <property type="evidence" value="ECO:0007669"/>
    <property type="project" value="UniProtKB-KW"/>
</dbReference>
<dbReference type="AlphaFoldDB" id="R7ZF19"/>
<evidence type="ECO:0000313" key="1">
    <source>
        <dbReference type="EMBL" id="EON72683.1"/>
    </source>
</evidence>
<gene>
    <name evidence="1" type="ORF">H131_11098</name>
</gene>
<keyword evidence="1" id="KW-0489">Methyltransferase</keyword>
<dbReference type="EMBL" id="AQPX01000017">
    <property type="protein sequence ID" value="EON72683.1"/>
    <property type="molecule type" value="Genomic_DNA"/>
</dbReference>
<proteinExistence type="predicted"/>
<evidence type="ECO:0000313" key="2">
    <source>
        <dbReference type="Proteomes" id="UP000013911"/>
    </source>
</evidence>
<dbReference type="HOGENOM" id="CLU_1823010_0_0_9"/>
<dbReference type="Proteomes" id="UP000013911">
    <property type="component" value="Unassembled WGS sequence"/>
</dbReference>
<dbReference type="eggNOG" id="COG2226">
    <property type="taxonomic scope" value="Bacteria"/>
</dbReference>
<dbReference type="RefSeq" id="WP_010859167.1">
    <property type="nucleotide sequence ID" value="NZ_KB933398.1"/>
</dbReference>
<comment type="caution">
    <text evidence="1">The sequence shown here is derived from an EMBL/GenBank/DDBJ whole genome shotgun (WGS) entry which is preliminary data.</text>
</comment>
<reference evidence="1 2" key="1">
    <citation type="submission" date="2013-04" db="EMBL/GenBank/DDBJ databases">
        <title>Draft genome of the heavy metal tolerant bacterium Lysinibacillus sphaericus strain OT4b.31.</title>
        <authorList>
            <person name="Pena-Montenegro T.D."/>
            <person name="Dussan J."/>
        </authorList>
    </citation>
    <scope>NUCLEOTIDE SEQUENCE [LARGE SCALE GENOMIC DNA]</scope>
    <source>
        <strain evidence="1 2">OT4b.31</strain>
    </source>
</reference>
<dbReference type="GO" id="GO:0008168">
    <property type="term" value="F:methyltransferase activity"/>
    <property type="evidence" value="ECO:0007669"/>
    <property type="project" value="UniProtKB-KW"/>
</dbReference>
<dbReference type="InterPro" id="IPR029063">
    <property type="entry name" value="SAM-dependent_MTases_sf"/>
</dbReference>
<dbReference type="PATRIC" id="fig|1285586.5.peg.2248"/>
<organism evidence="1 2">
    <name type="scientific">Lysinibacillus sphaericus OT4b.31</name>
    <dbReference type="NCBI Taxonomy" id="1285586"/>
    <lineage>
        <taxon>Bacteria</taxon>
        <taxon>Bacillati</taxon>
        <taxon>Bacillota</taxon>
        <taxon>Bacilli</taxon>
        <taxon>Bacillales</taxon>
        <taxon>Bacillaceae</taxon>
        <taxon>Lysinibacillus</taxon>
    </lineage>
</organism>
<keyword evidence="1" id="KW-0808">Transferase</keyword>
<accession>R7ZF19</accession>
<dbReference type="Gene3D" id="3.40.50.150">
    <property type="entry name" value="Vaccinia Virus protein VP39"/>
    <property type="match status" value="1"/>
</dbReference>
<sequence>MPLSYFATTSIAQFSQKFNIATSISVIYLISDLAAHAKEIKAALKPEGVYIATFSDYRNNPSMKNIEKIIRQFGTTKMNLHMLDDIASAFFAEGFDVQVRRMLPSGYIPLDKNERWFLTTEDRLHFEYEEAYMFRMVAPRK</sequence>
<dbReference type="SUPFAM" id="SSF53335">
    <property type="entry name" value="S-adenosyl-L-methionine-dependent methyltransferases"/>
    <property type="match status" value="1"/>
</dbReference>
<name>R7ZF19_LYSSH</name>
<protein>
    <submittedName>
        <fullName evidence="1">Type 11 methyltransferase</fullName>
    </submittedName>
</protein>